<accession>A0A9D2F3F6</accession>
<proteinExistence type="predicted"/>
<dbReference type="Proteomes" id="UP000824031">
    <property type="component" value="Unassembled WGS sequence"/>
</dbReference>
<gene>
    <name evidence="1" type="ORF">H9810_07180</name>
</gene>
<dbReference type="EMBL" id="DXBO01000109">
    <property type="protein sequence ID" value="HIZ48480.1"/>
    <property type="molecule type" value="Genomic_DNA"/>
</dbReference>
<reference evidence="1" key="1">
    <citation type="journal article" date="2021" name="PeerJ">
        <title>Extensive microbial diversity within the chicken gut microbiome revealed by metagenomics and culture.</title>
        <authorList>
            <person name="Gilroy R."/>
            <person name="Ravi A."/>
            <person name="Getino M."/>
            <person name="Pursley I."/>
            <person name="Horton D.L."/>
            <person name="Alikhan N.F."/>
            <person name="Baker D."/>
            <person name="Gharbi K."/>
            <person name="Hall N."/>
            <person name="Watson M."/>
            <person name="Adriaenssens E.M."/>
            <person name="Foster-Nyarko E."/>
            <person name="Jarju S."/>
            <person name="Secka A."/>
            <person name="Antonio M."/>
            <person name="Oren A."/>
            <person name="Chaudhuri R.R."/>
            <person name="La Ragione R."/>
            <person name="Hildebrand F."/>
            <person name="Pallen M.J."/>
        </authorList>
    </citation>
    <scope>NUCLEOTIDE SEQUENCE</scope>
    <source>
        <strain evidence="1">3436</strain>
    </source>
</reference>
<reference evidence="1" key="2">
    <citation type="submission" date="2021-04" db="EMBL/GenBank/DDBJ databases">
        <authorList>
            <person name="Gilroy R."/>
        </authorList>
    </citation>
    <scope>NUCLEOTIDE SEQUENCE</scope>
    <source>
        <strain evidence="1">3436</strain>
    </source>
</reference>
<evidence type="ECO:0000313" key="2">
    <source>
        <dbReference type="Proteomes" id="UP000824031"/>
    </source>
</evidence>
<sequence length="92" mass="10412">MPREEQETIITFNEKDPTASVYTMNGALIRKLDSLTQSRPDDARRVKTYPDGAQEYEVPKKWVKVNASRILSDAQREAALKNAEAARKAKFG</sequence>
<protein>
    <submittedName>
        <fullName evidence="1">Uncharacterized protein</fullName>
    </submittedName>
</protein>
<name>A0A9D2F3F6_9FIRM</name>
<comment type="caution">
    <text evidence="1">The sequence shown here is derived from an EMBL/GenBank/DDBJ whole genome shotgun (WGS) entry which is preliminary data.</text>
</comment>
<organism evidence="1 2">
    <name type="scientific">Candidatus Gemmiger excrementavium</name>
    <dbReference type="NCBI Taxonomy" id="2838608"/>
    <lineage>
        <taxon>Bacteria</taxon>
        <taxon>Bacillati</taxon>
        <taxon>Bacillota</taxon>
        <taxon>Clostridia</taxon>
        <taxon>Eubacteriales</taxon>
        <taxon>Gemmiger</taxon>
    </lineage>
</organism>
<evidence type="ECO:0000313" key="1">
    <source>
        <dbReference type="EMBL" id="HIZ48480.1"/>
    </source>
</evidence>
<dbReference type="AlphaFoldDB" id="A0A9D2F3F6"/>